<comment type="caution">
    <text evidence="3">The sequence shown here is derived from an EMBL/GenBank/DDBJ whole genome shotgun (WGS) entry which is preliminary data.</text>
</comment>
<gene>
    <name evidence="3" type="ORF">ACFQ2F_13435</name>
</gene>
<keyword evidence="1" id="KW-0812">Transmembrane</keyword>
<sequence>MIIFRDGVRHLRRFRRDKKGASALEFAIIGSVFMLLLLGLFDVALRYAGNVALEKTVSEAGRLIRTGQAQQGSKEAFLQAVCDGVTPPLTCDKLRFDVQTYDSFGAADRALPQDDEDNYRYQPGGRNDIVVVTVFYEWPLLSFLPSLFRGTYDKSLSGDPDDDDGRLVAAAAFRNEPF</sequence>
<keyword evidence="4" id="KW-1185">Reference proteome</keyword>
<feature type="domain" description="TadE-like" evidence="2">
    <location>
        <begin position="20"/>
        <end position="62"/>
    </location>
</feature>
<proteinExistence type="predicted"/>
<keyword evidence="1" id="KW-0472">Membrane</keyword>
<evidence type="ECO:0000256" key="1">
    <source>
        <dbReference type="SAM" id="Phobius"/>
    </source>
</evidence>
<feature type="transmembrane region" description="Helical" evidence="1">
    <location>
        <begin position="21"/>
        <end position="41"/>
    </location>
</feature>
<accession>A0ABW3JCC6</accession>
<organism evidence="3 4">
    <name type="scientific">Methyloligella solikamskensis</name>
    <dbReference type="NCBI Taxonomy" id="1177756"/>
    <lineage>
        <taxon>Bacteria</taxon>
        <taxon>Pseudomonadati</taxon>
        <taxon>Pseudomonadota</taxon>
        <taxon>Alphaproteobacteria</taxon>
        <taxon>Hyphomicrobiales</taxon>
        <taxon>Hyphomicrobiaceae</taxon>
        <taxon>Methyloligella</taxon>
    </lineage>
</organism>
<dbReference type="Pfam" id="PF07811">
    <property type="entry name" value="TadE"/>
    <property type="match status" value="1"/>
</dbReference>
<evidence type="ECO:0000259" key="2">
    <source>
        <dbReference type="Pfam" id="PF07811"/>
    </source>
</evidence>
<protein>
    <submittedName>
        <fullName evidence="3">TadE/TadG family type IV pilus assembly protein</fullName>
    </submittedName>
</protein>
<keyword evidence="1" id="KW-1133">Transmembrane helix</keyword>
<dbReference type="RefSeq" id="WP_379090908.1">
    <property type="nucleotide sequence ID" value="NZ_JBHTJO010000002.1"/>
</dbReference>
<reference evidence="4" key="1">
    <citation type="journal article" date="2019" name="Int. J. Syst. Evol. Microbiol.">
        <title>The Global Catalogue of Microorganisms (GCM) 10K type strain sequencing project: providing services to taxonomists for standard genome sequencing and annotation.</title>
        <authorList>
            <consortium name="The Broad Institute Genomics Platform"/>
            <consortium name="The Broad Institute Genome Sequencing Center for Infectious Disease"/>
            <person name="Wu L."/>
            <person name="Ma J."/>
        </authorList>
    </citation>
    <scope>NUCLEOTIDE SEQUENCE [LARGE SCALE GENOMIC DNA]</scope>
    <source>
        <strain evidence="4">CCUG 61697</strain>
    </source>
</reference>
<evidence type="ECO:0000313" key="3">
    <source>
        <dbReference type="EMBL" id="MFD0988102.1"/>
    </source>
</evidence>
<dbReference type="Proteomes" id="UP001597102">
    <property type="component" value="Unassembled WGS sequence"/>
</dbReference>
<dbReference type="InterPro" id="IPR012495">
    <property type="entry name" value="TadE-like_dom"/>
</dbReference>
<evidence type="ECO:0000313" key="4">
    <source>
        <dbReference type="Proteomes" id="UP001597102"/>
    </source>
</evidence>
<dbReference type="EMBL" id="JBHTJO010000002">
    <property type="protein sequence ID" value="MFD0988102.1"/>
    <property type="molecule type" value="Genomic_DNA"/>
</dbReference>
<name>A0ABW3JCC6_9HYPH</name>